<evidence type="ECO:0000256" key="7">
    <source>
        <dbReference type="ARBA" id="ARBA00023136"/>
    </source>
</evidence>
<protein>
    <submittedName>
        <fullName evidence="14">Methyl-accepting chemotaxis protein</fullName>
    </submittedName>
</protein>
<dbReference type="CDD" id="cd12912">
    <property type="entry name" value="PDC2_MCP_like"/>
    <property type="match status" value="1"/>
</dbReference>
<feature type="domain" description="Methyl-accepting transducer" evidence="12">
    <location>
        <begin position="351"/>
        <end position="580"/>
    </location>
</feature>
<evidence type="ECO:0000256" key="10">
    <source>
        <dbReference type="PROSITE-ProRule" id="PRU00284"/>
    </source>
</evidence>
<dbReference type="InterPro" id="IPR033479">
    <property type="entry name" value="dCache_1"/>
</dbReference>
<evidence type="ECO:0000256" key="9">
    <source>
        <dbReference type="ARBA" id="ARBA00029447"/>
    </source>
</evidence>
<dbReference type="Pfam" id="PF02743">
    <property type="entry name" value="dCache_1"/>
    <property type="match status" value="1"/>
</dbReference>
<evidence type="ECO:0000256" key="5">
    <source>
        <dbReference type="ARBA" id="ARBA00022692"/>
    </source>
</evidence>
<sequence>MFNSIRSRVLVATTLIVVGALCVNTSINYLISHSANNNSINSTLTALAQSHSATVNQWTETKVAQISSLTPHVSDTDPVPLLTLVATSGNFINVDIGYPDKRDISSDASGIPEGYDPTSRPWYIQAAQAKKPIVTNPYQDAGTRKLIVTVAAPRIENGELLGVVEGDINMDAVIANVRAIHPTAGSFGMLMDANGTIIAHPDESLTLKPLSGIAQALSLPELLNSSVPIQADVLGRPTFMIAMPVKSTNWYIVVAMDKAEATASMRSLLWTSTVSMFVLIALAALIVSFITKRSLGPLIRIREAMDSIAQGTEDLTQRLAVDGKDEVAQIASAFNRFVDKLAVVMKSIRSSSESVRIASEEISSGNIDLSARTESAAASLQETSAALEQIASTVAHSASSSHEANKAVLSAAEVARRGGNSVREVIQTMNTIEAASEKIGNIIGVIDGIAFQTNILALNASVEAARAGEQGRGFAVVANEVRNLASRSAQAAKEIRVLIDSTVTSVSSGAKQVHHTGNTMQEIVTSVSSVTTMMAEINQAADEQMKGIAEINTAVAQLDTMVQQNAALVEESTTASAALQDQASELTLAVNQFRL</sequence>
<dbReference type="CDD" id="cd11386">
    <property type="entry name" value="MCP_signal"/>
    <property type="match status" value="1"/>
</dbReference>
<dbReference type="Gene3D" id="1.10.287.950">
    <property type="entry name" value="Methyl-accepting chemotaxis protein"/>
    <property type="match status" value="1"/>
</dbReference>
<proteinExistence type="inferred from homology"/>
<evidence type="ECO:0000256" key="4">
    <source>
        <dbReference type="ARBA" id="ARBA00022500"/>
    </source>
</evidence>
<keyword evidence="8 10" id="KW-0807">Transducer</keyword>
<feature type="transmembrane region" description="Helical" evidence="11">
    <location>
        <begin position="268"/>
        <end position="290"/>
    </location>
</feature>
<evidence type="ECO:0000259" key="13">
    <source>
        <dbReference type="PROSITE" id="PS50885"/>
    </source>
</evidence>
<dbReference type="InterPro" id="IPR029151">
    <property type="entry name" value="Sensor-like_sf"/>
</dbReference>
<dbReference type="InterPro" id="IPR004089">
    <property type="entry name" value="MCPsignal_dom"/>
</dbReference>
<keyword evidence="15" id="KW-1185">Reference proteome</keyword>
<dbReference type="PROSITE" id="PS50111">
    <property type="entry name" value="CHEMOTAXIS_TRANSDUC_2"/>
    <property type="match status" value="1"/>
</dbReference>
<evidence type="ECO:0000256" key="3">
    <source>
        <dbReference type="ARBA" id="ARBA00022481"/>
    </source>
</evidence>
<name>A0ABX2W863_9ENTR</name>
<dbReference type="PANTHER" id="PTHR43531">
    <property type="entry name" value="PROTEIN ICFG"/>
    <property type="match status" value="1"/>
</dbReference>
<dbReference type="PROSITE" id="PS50885">
    <property type="entry name" value="HAMP"/>
    <property type="match status" value="1"/>
</dbReference>
<evidence type="ECO:0000256" key="11">
    <source>
        <dbReference type="SAM" id="Phobius"/>
    </source>
</evidence>
<dbReference type="SUPFAM" id="SSF58104">
    <property type="entry name" value="Methyl-accepting chemotaxis protein (MCP) signaling domain"/>
    <property type="match status" value="1"/>
</dbReference>
<dbReference type="Pfam" id="PF00015">
    <property type="entry name" value="MCPsignal"/>
    <property type="match status" value="1"/>
</dbReference>
<dbReference type="SUPFAM" id="SSF103190">
    <property type="entry name" value="Sensory domain-like"/>
    <property type="match status" value="1"/>
</dbReference>
<keyword evidence="5 11" id="KW-0812">Transmembrane</keyword>
<evidence type="ECO:0000256" key="1">
    <source>
        <dbReference type="ARBA" id="ARBA00004651"/>
    </source>
</evidence>
<dbReference type="InterPro" id="IPR004090">
    <property type="entry name" value="Chemotax_Me-accpt_rcpt"/>
</dbReference>
<accession>A0ABX2W863</accession>
<feature type="domain" description="HAMP" evidence="13">
    <location>
        <begin position="292"/>
        <end position="346"/>
    </location>
</feature>
<evidence type="ECO:0000256" key="8">
    <source>
        <dbReference type="ARBA" id="ARBA00023224"/>
    </source>
</evidence>
<evidence type="ECO:0000313" key="15">
    <source>
        <dbReference type="Proteomes" id="UP000078407"/>
    </source>
</evidence>
<gene>
    <name evidence="14" type="ORF">M976_02288</name>
</gene>
<evidence type="ECO:0000259" key="12">
    <source>
        <dbReference type="PROSITE" id="PS50111"/>
    </source>
</evidence>
<evidence type="ECO:0000313" key="14">
    <source>
        <dbReference type="EMBL" id="OAT27398.1"/>
    </source>
</evidence>
<dbReference type="PANTHER" id="PTHR43531:SF16">
    <property type="entry name" value="METHYL-ACCEPTING CHEMOTAXIS PROTEIN II"/>
    <property type="match status" value="1"/>
</dbReference>
<dbReference type="SMART" id="SM00283">
    <property type="entry name" value="MA"/>
    <property type="match status" value="1"/>
</dbReference>
<keyword evidence="2" id="KW-1003">Cell membrane</keyword>
<dbReference type="CDD" id="cd12913">
    <property type="entry name" value="PDC1_MCP_like"/>
    <property type="match status" value="1"/>
</dbReference>
<keyword evidence="7 11" id="KW-0472">Membrane</keyword>
<dbReference type="InterPro" id="IPR051310">
    <property type="entry name" value="MCP_chemotaxis"/>
</dbReference>
<evidence type="ECO:0000256" key="6">
    <source>
        <dbReference type="ARBA" id="ARBA00022989"/>
    </source>
</evidence>
<dbReference type="RefSeq" id="WP_064544834.1">
    <property type="nucleotide sequence ID" value="NZ_LXEQ01000038.1"/>
</dbReference>
<evidence type="ECO:0000256" key="2">
    <source>
        <dbReference type="ARBA" id="ARBA00022475"/>
    </source>
</evidence>
<keyword evidence="4" id="KW-0145">Chemotaxis</keyword>
<comment type="similarity">
    <text evidence="9">Belongs to the methyl-accepting chemotaxis (MCP) protein family.</text>
</comment>
<dbReference type="CDD" id="cd06225">
    <property type="entry name" value="HAMP"/>
    <property type="match status" value="1"/>
</dbReference>
<keyword evidence="6 11" id="KW-1133">Transmembrane helix</keyword>
<organism evidence="14 15">
    <name type="scientific">Buttiauxella ferragutiae ATCC 51602</name>
    <dbReference type="NCBI Taxonomy" id="1354252"/>
    <lineage>
        <taxon>Bacteria</taxon>
        <taxon>Pseudomonadati</taxon>
        <taxon>Pseudomonadota</taxon>
        <taxon>Gammaproteobacteria</taxon>
        <taxon>Enterobacterales</taxon>
        <taxon>Enterobacteriaceae</taxon>
        <taxon>Buttiauxella</taxon>
    </lineage>
</organism>
<reference evidence="14 15" key="1">
    <citation type="submission" date="2016-04" db="EMBL/GenBank/DDBJ databases">
        <title>ATOL: Assembling a taxonomically balanced genome-scale reconstruction of the evolutionary history of the Enterobacteriaceae.</title>
        <authorList>
            <person name="Plunkett G.III."/>
            <person name="Neeno-Eckwall E.C."/>
            <person name="Glasner J.D."/>
            <person name="Perna N.T."/>
        </authorList>
    </citation>
    <scope>NUCLEOTIDE SEQUENCE [LARGE SCALE GENOMIC DNA]</scope>
    <source>
        <strain evidence="14 15">ATCC 51602</strain>
    </source>
</reference>
<dbReference type="Pfam" id="PF00672">
    <property type="entry name" value="HAMP"/>
    <property type="match status" value="1"/>
</dbReference>
<dbReference type="PRINTS" id="PR00260">
    <property type="entry name" value="CHEMTRNSDUCR"/>
</dbReference>
<keyword evidence="3" id="KW-0488">Methylation</keyword>
<dbReference type="Gene3D" id="3.30.450.20">
    <property type="entry name" value="PAS domain"/>
    <property type="match status" value="2"/>
</dbReference>
<dbReference type="EMBL" id="LXEQ01000038">
    <property type="protein sequence ID" value="OAT27398.1"/>
    <property type="molecule type" value="Genomic_DNA"/>
</dbReference>
<dbReference type="SMART" id="SM00304">
    <property type="entry name" value="HAMP"/>
    <property type="match status" value="1"/>
</dbReference>
<dbReference type="Proteomes" id="UP000078407">
    <property type="component" value="Unassembled WGS sequence"/>
</dbReference>
<comment type="caution">
    <text evidence="14">The sequence shown here is derived from an EMBL/GenBank/DDBJ whole genome shotgun (WGS) entry which is preliminary data.</text>
</comment>
<comment type="subcellular location">
    <subcellularLocation>
        <location evidence="1">Cell membrane</location>
        <topology evidence="1">Multi-pass membrane protein</topology>
    </subcellularLocation>
</comment>
<dbReference type="InterPro" id="IPR003660">
    <property type="entry name" value="HAMP_dom"/>
</dbReference>